<comment type="similarity">
    <text evidence="4">Belongs to the protein kinase superfamily. CAMK Ser/Thr protein kinase family. SNF1 subfamily.</text>
</comment>
<keyword evidence="27" id="KW-1185">Reference proteome</keyword>
<evidence type="ECO:0000259" key="23">
    <source>
        <dbReference type="PROSITE" id="PS50011"/>
    </source>
</evidence>
<evidence type="ECO:0000256" key="6">
    <source>
        <dbReference type="ARBA" id="ARBA00022475"/>
    </source>
</evidence>
<feature type="compositionally biased region" description="Polar residues" evidence="22">
    <location>
        <begin position="493"/>
        <end position="510"/>
    </location>
</feature>
<evidence type="ECO:0000256" key="20">
    <source>
        <dbReference type="ARBA" id="ARBA00071529"/>
    </source>
</evidence>
<evidence type="ECO:0000256" key="11">
    <source>
        <dbReference type="ARBA" id="ARBA00022741"/>
    </source>
</evidence>
<keyword evidence="9" id="KW-0597">Phosphoprotein</keyword>
<evidence type="ECO:0000256" key="17">
    <source>
        <dbReference type="ARBA" id="ARBA00048679"/>
    </source>
</evidence>
<dbReference type="AlphaFoldDB" id="A0ABD3WME2"/>
<feature type="compositionally biased region" description="Polar residues" evidence="22">
    <location>
        <begin position="1"/>
        <end position="11"/>
    </location>
</feature>
<dbReference type="GO" id="GO:0004674">
    <property type="term" value="F:protein serine/threonine kinase activity"/>
    <property type="evidence" value="ECO:0007669"/>
    <property type="project" value="UniProtKB-KW"/>
</dbReference>
<dbReference type="FunFam" id="1.10.8.10:FF:000005">
    <property type="entry name" value="Non-specific serine/threonine protein kinase"/>
    <property type="match status" value="1"/>
</dbReference>
<comment type="subcellular location">
    <subcellularLocation>
        <location evidence="1">Cell membrane</location>
    </subcellularLocation>
    <subcellularLocation>
        <location evidence="2">Cell projection</location>
    </subcellularLocation>
    <subcellularLocation>
        <location evidence="3">Cytoplasm</location>
    </subcellularLocation>
</comment>
<dbReference type="Pfam" id="PF00069">
    <property type="entry name" value="Pkinase"/>
    <property type="match status" value="1"/>
</dbReference>
<dbReference type="Gene3D" id="1.10.8.10">
    <property type="entry name" value="DNA helicase RuvA subunit, C-terminal domain"/>
    <property type="match status" value="1"/>
</dbReference>
<dbReference type="Pfam" id="PF02149">
    <property type="entry name" value="KA1"/>
    <property type="match status" value="1"/>
</dbReference>
<dbReference type="SUPFAM" id="SSF56112">
    <property type="entry name" value="Protein kinase-like (PK-like)"/>
    <property type="match status" value="1"/>
</dbReference>
<protein>
    <recommendedName>
        <fullName evidence="20">MAP/microtubule affinity-regulating kinase 3</fullName>
        <ecNumber evidence="5">2.7.11.1</ecNumber>
    </recommendedName>
</protein>
<feature type="compositionally biased region" description="Polar residues" evidence="22">
    <location>
        <begin position="365"/>
        <end position="398"/>
    </location>
</feature>
<evidence type="ECO:0000256" key="8">
    <source>
        <dbReference type="ARBA" id="ARBA00022527"/>
    </source>
</evidence>
<evidence type="ECO:0000313" key="26">
    <source>
        <dbReference type="EMBL" id="KAL3873883.1"/>
    </source>
</evidence>
<keyword evidence="8" id="KW-0723">Serine/threonine-protein kinase</keyword>
<evidence type="ECO:0000256" key="21">
    <source>
        <dbReference type="PROSITE-ProRule" id="PRU10141"/>
    </source>
</evidence>
<evidence type="ECO:0000256" key="4">
    <source>
        <dbReference type="ARBA" id="ARBA00006234"/>
    </source>
</evidence>
<feature type="compositionally biased region" description="Low complexity" evidence="22">
    <location>
        <begin position="468"/>
        <end position="492"/>
    </location>
</feature>
<dbReference type="PROSITE" id="PS50032">
    <property type="entry name" value="KA1"/>
    <property type="match status" value="1"/>
</dbReference>
<comment type="subunit">
    <text evidence="19">Interacts with MAPT/TAU. Interacts with DLG5 (via coiled-coil domain). Interacts with STK3/MST2 and STK4/MST1 in the presence of DLG5. Interacts with YWHAB, YWHAG, YWHAQ and YWHAZ. Interacts with PKP2 (via N-terminus). Interacts with CDC25C. Interacts with KSR1.</text>
</comment>
<dbReference type="PROSITE" id="PS00107">
    <property type="entry name" value="PROTEIN_KINASE_ATP"/>
    <property type="match status" value="1"/>
</dbReference>
<evidence type="ECO:0000256" key="14">
    <source>
        <dbReference type="ARBA" id="ARBA00023136"/>
    </source>
</evidence>
<reference evidence="26 27" key="1">
    <citation type="submission" date="2024-11" db="EMBL/GenBank/DDBJ databases">
        <title>Chromosome-level genome assembly of the freshwater bivalve Anodonta woodiana.</title>
        <authorList>
            <person name="Chen X."/>
        </authorList>
    </citation>
    <scope>NUCLEOTIDE SEQUENCE [LARGE SCALE GENOMIC DNA]</scope>
    <source>
        <strain evidence="26">MN2024</strain>
        <tissue evidence="26">Gills</tissue>
    </source>
</reference>
<dbReference type="PROSITE" id="PS00108">
    <property type="entry name" value="PROTEIN_KINASE_ST"/>
    <property type="match status" value="1"/>
</dbReference>
<name>A0ABD3WME2_SINWO</name>
<gene>
    <name evidence="26" type="ORF">ACJMK2_036964</name>
</gene>
<dbReference type="CDD" id="cd14337">
    <property type="entry name" value="UBA_MARK_Par1"/>
    <property type="match status" value="1"/>
</dbReference>
<accession>A0ABD3WME2</accession>
<dbReference type="GO" id="GO:0005524">
    <property type="term" value="F:ATP binding"/>
    <property type="evidence" value="ECO:0007669"/>
    <property type="project" value="UniProtKB-UniRule"/>
</dbReference>
<dbReference type="InterPro" id="IPR008271">
    <property type="entry name" value="Ser/Thr_kinase_AS"/>
</dbReference>
<feature type="domain" description="KA1" evidence="25">
    <location>
        <begin position="724"/>
        <end position="773"/>
    </location>
</feature>
<dbReference type="InterPro" id="IPR028375">
    <property type="entry name" value="KA1/Ssp2_C"/>
</dbReference>
<evidence type="ECO:0000256" key="19">
    <source>
        <dbReference type="ARBA" id="ARBA00063680"/>
    </source>
</evidence>
<evidence type="ECO:0000259" key="24">
    <source>
        <dbReference type="PROSITE" id="PS50030"/>
    </source>
</evidence>
<dbReference type="InterPro" id="IPR017441">
    <property type="entry name" value="Protein_kinase_ATP_BS"/>
</dbReference>
<evidence type="ECO:0000256" key="13">
    <source>
        <dbReference type="ARBA" id="ARBA00022840"/>
    </source>
</evidence>
<feature type="region of interest" description="Disordered" evidence="22">
    <location>
        <begin position="359"/>
        <end position="601"/>
    </location>
</feature>
<dbReference type="GO" id="GO:0042995">
    <property type="term" value="C:cell projection"/>
    <property type="evidence" value="ECO:0007669"/>
    <property type="project" value="UniProtKB-SubCell"/>
</dbReference>
<feature type="compositionally biased region" description="Basic and acidic residues" evidence="22">
    <location>
        <begin position="14"/>
        <end position="26"/>
    </location>
</feature>
<dbReference type="PANTHER" id="PTHR24346">
    <property type="entry name" value="MAP/MICROTUBULE AFFINITY-REGULATING KINASE"/>
    <property type="match status" value="1"/>
</dbReference>
<evidence type="ECO:0000256" key="22">
    <source>
        <dbReference type="SAM" id="MobiDB-lite"/>
    </source>
</evidence>
<evidence type="ECO:0000313" key="27">
    <source>
        <dbReference type="Proteomes" id="UP001634394"/>
    </source>
</evidence>
<dbReference type="GO" id="GO:0005737">
    <property type="term" value="C:cytoplasm"/>
    <property type="evidence" value="ECO:0007669"/>
    <property type="project" value="UniProtKB-SubCell"/>
</dbReference>
<dbReference type="Gene3D" id="1.10.510.10">
    <property type="entry name" value="Transferase(Phosphotransferase) domain 1"/>
    <property type="match status" value="1"/>
</dbReference>
<dbReference type="InterPro" id="IPR049508">
    <property type="entry name" value="MARK1-4_cat"/>
</dbReference>
<evidence type="ECO:0000256" key="10">
    <source>
        <dbReference type="ARBA" id="ARBA00022679"/>
    </source>
</evidence>
<feature type="compositionally biased region" description="Low complexity" evidence="22">
    <location>
        <begin position="399"/>
        <end position="410"/>
    </location>
</feature>
<dbReference type="EC" id="2.7.11.1" evidence="5"/>
<keyword evidence="12" id="KW-0418">Kinase</keyword>
<evidence type="ECO:0000256" key="12">
    <source>
        <dbReference type="ARBA" id="ARBA00022777"/>
    </source>
</evidence>
<keyword evidence="10" id="KW-0808">Transferase</keyword>
<dbReference type="CDD" id="cd14072">
    <property type="entry name" value="STKc_MARK"/>
    <property type="match status" value="1"/>
</dbReference>
<comment type="catalytic activity">
    <reaction evidence="17">
        <text>L-seryl-[protein] + ATP = O-phospho-L-seryl-[protein] + ADP + H(+)</text>
        <dbReference type="Rhea" id="RHEA:17989"/>
        <dbReference type="Rhea" id="RHEA-COMP:9863"/>
        <dbReference type="Rhea" id="RHEA-COMP:11604"/>
        <dbReference type="ChEBI" id="CHEBI:15378"/>
        <dbReference type="ChEBI" id="CHEBI:29999"/>
        <dbReference type="ChEBI" id="CHEBI:30616"/>
        <dbReference type="ChEBI" id="CHEBI:83421"/>
        <dbReference type="ChEBI" id="CHEBI:456216"/>
        <dbReference type="EC" id="2.7.11.1"/>
    </reaction>
</comment>
<comment type="function">
    <text evidence="18">Serine/threonine-protein kinase. Involved in the specific phosphorylation of microtubule-associated proteins for MAP2 and MAP4. Phosphorylates the microtubule-associated protein MAPT/TAU. Phosphorylates CDC25C on 'Ser-216'. Regulates localization and activity of some histone deacetylases by mediating phosphorylation of HDAC7, promoting subsequent interaction between HDAC7 and 14-3-3 and export from the nucleus. Regulates localization and activity of MITF by mediating its phosphorylation, promoting subsequent interaction between MITF and 14-3-3 and retention in the cytosol. Negatively regulates the Hippo signaling pathway and antagonizes the phosphorylation of LATS1. Cooperates with DLG5 to inhibit the kinase activity of STK3/MST2 toward LATS1. Phosphorylates PKP2 and KSR1.</text>
</comment>
<feature type="compositionally biased region" description="Polar residues" evidence="22">
    <location>
        <begin position="528"/>
        <end position="542"/>
    </location>
</feature>
<keyword evidence="14" id="KW-0472">Membrane</keyword>
<evidence type="ECO:0000256" key="7">
    <source>
        <dbReference type="ARBA" id="ARBA00022490"/>
    </source>
</evidence>
<feature type="domain" description="UBA" evidence="24">
    <location>
        <begin position="315"/>
        <end position="354"/>
    </location>
</feature>
<dbReference type="InterPro" id="IPR015940">
    <property type="entry name" value="UBA"/>
</dbReference>
<dbReference type="SMART" id="SM00165">
    <property type="entry name" value="UBA"/>
    <property type="match status" value="1"/>
</dbReference>
<dbReference type="FunFam" id="3.30.200.20:FF:000003">
    <property type="entry name" value="Non-specific serine/threonine protein kinase"/>
    <property type="match status" value="1"/>
</dbReference>
<dbReference type="SMART" id="SM00220">
    <property type="entry name" value="S_TKc"/>
    <property type="match status" value="1"/>
</dbReference>
<feature type="domain" description="Protein kinase" evidence="23">
    <location>
        <begin position="45"/>
        <end position="296"/>
    </location>
</feature>
<dbReference type="FunFam" id="1.10.510.10:FF:001032">
    <property type="entry name" value="KP78b, isoform A"/>
    <property type="match status" value="1"/>
</dbReference>
<feature type="compositionally biased region" description="Polar residues" evidence="22">
    <location>
        <begin position="421"/>
        <end position="445"/>
    </location>
</feature>
<dbReference type="GO" id="GO:0005886">
    <property type="term" value="C:plasma membrane"/>
    <property type="evidence" value="ECO:0007669"/>
    <property type="project" value="UniProtKB-SubCell"/>
</dbReference>
<evidence type="ECO:0000256" key="9">
    <source>
        <dbReference type="ARBA" id="ARBA00022553"/>
    </source>
</evidence>
<evidence type="ECO:0000259" key="25">
    <source>
        <dbReference type="PROSITE" id="PS50032"/>
    </source>
</evidence>
<comment type="caution">
    <text evidence="26">The sequence shown here is derived from an EMBL/GenBank/DDBJ whole genome shotgun (WGS) entry which is preliminary data.</text>
</comment>
<dbReference type="PANTHER" id="PTHR24346:SF82">
    <property type="entry name" value="KP78A-RELATED"/>
    <property type="match status" value="1"/>
</dbReference>
<evidence type="ECO:0000256" key="15">
    <source>
        <dbReference type="ARBA" id="ARBA00023273"/>
    </source>
</evidence>
<evidence type="ECO:0000256" key="2">
    <source>
        <dbReference type="ARBA" id="ARBA00004316"/>
    </source>
</evidence>
<dbReference type="Proteomes" id="UP001634394">
    <property type="component" value="Unassembled WGS sequence"/>
</dbReference>
<evidence type="ECO:0000256" key="3">
    <source>
        <dbReference type="ARBA" id="ARBA00004496"/>
    </source>
</evidence>
<evidence type="ECO:0000256" key="1">
    <source>
        <dbReference type="ARBA" id="ARBA00004236"/>
    </source>
</evidence>
<comment type="catalytic activity">
    <reaction evidence="16">
        <text>L-threonyl-[protein] + ATP = O-phospho-L-threonyl-[protein] + ADP + H(+)</text>
        <dbReference type="Rhea" id="RHEA:46608"/>
        <dbReference type="Rhea" id="RHEA-COMP:11060"/>
        <dbReference type="Rhea" id="RHEA-COMP:11605"/>
        <dbReference type="ChEBI" id="CHEBI:15378"/>
        <dbReference type="ChEBI" id="CHEBI:30013"/>
        <dbReference type="ChEBI" id="CHEBI:30616"/>
        <dbReference type="ChEBI" id="CHEBI:61977"/>
        <dbReference type="ChEBI" id="CHEBI:456216"/>
        <dbReference type="EC" id="2.7.11.1"/>
    </reaction>
</comment>
<evidence type="ECO:0000256" key="5">
    <source>
        <dbReference type="ARBA" id="ARBA00012513"/>
    </source>
</evidence>
<feature type="region of interest" description="Disordered" evidence="22">
    <location>
        <begin position="1"/>
        <end position="36"/>
    </location>
</feature>
<sequence length="773" mass="85780">MSTRTPLQTVHESVAIDHHHGKDDNANTRISSSRARTDEPHIGKYRLIKTIGKGNFAKVKLAKHVPTGREVAIKIIDKTQLNPSSLQKLFREVRIMKMLDHPNIVKLFEVIETEKTLYLVMEYASGGEVFDYLVAHGRMKEKEARAKFRQIVSAVQYCHQKHIVHRDLKAENLLLDGDMNIKIADFGFSNEFVPGNKLDTFCGSPPYAAPELFQGKKYDGPEVDVWSLGVILYTLVSGSLPFDGQNLKELRERVLRGKYRIPFYMSTDCENLLKRFLVLNPTKRASLESIMREKWMNIGMEDDELKPYVEPPIDQLDPVRIEIMVNMGYSRKDIEDSITQQKYDDIHATYLLLGRRTTDLEGSDRSGSSQSLRHLPVNATSNRPHSENQTNNQSPNKVTRSQSATSSSSQGRRRYSHGAPGNSTSQSSSHAPRRQNTIDTTSSTKEGALSGRKTPSGGTMLDSPKVQASSASPARPAVPKKSGSATSATTSTPKNSVIQNTSIPKRSGTFSPGDARVPTPQEKPVRATNGQDARSPLTNSTAPEVPSVARPKGHMKSASTSQPTRTIELPPITDGDSYRPTTAPGKPVVPISPTPKPSTAALYRGTASRNTFHGGPIRDRRQNANTYNGPGGIPIHTQDTSAVGTSGRFSIFNKLTSKFSRRSVNDKDTAEHLKPRSLRFTWSMKTTSSMDPNDMMKEIRKVLDANNCDYEQREKFLLLCVHGDPNTDSLVQWEMEVCKLPRLSLNGVRFKRISGTSIGFKNIASKIANELKL</sequence>
<keyword evidence="7" id="KW-0963">Cytoplasm</keyword>
<dbReference type="Gene3D" id="3.30.200.20">
    <property type="entry name" value="Phosphorylase Kinase, domain 1"/>
    <property type="match status" value="1"/>
</dbReference>
<feature type="binding site" evidence="21">
    <location>
        <position position="74"/>
    </location>
    <ligand>
        <name>ATP</name>
        <dbReference type="ChEBI" id="CHEBI:30616"/>
    </ligand>
</feature>
<keyword evidence="6" id="KW-1003">Cell membrane</keyword>
<keyword evidence="13 21" id="KW-0067">ATP-binding</keyword>
<dbReference type="FunFam" id="3.30.310.80:FF:000001">
    <property type="entry name" value="Non-specific serine/threonine protein kinase"/>
    <property type="match status" value="1"/>
</dbReference>
<organism evidence="26 27">
    <name type="scientific">Sinanodonta woodiana</name>
    <name type="common">Chinese pond mussel</name>
    <name type="synonym">Anodonta woodiana</name>
    <dbReference type="NCBI Taxonomy" id="1069815"/>
    <lineage>
        <taxon>Eukaryota</taxon>
        <taxon>Metazoa</taxon>
        <taxon>Spiralia</taxon>
        <taxon>Lophotrochozoa</taxon>
        <taxon>Mollusca</taxon>
        <taxon>Bivalvia</taxon>
        <taxon>Autobranchia</taxon>
        <taxon>Heteroconchia</taxon>
        <taxon>Palaeoheterodonta</taxon>
        <taxon>Unionida</taxon>
        <taxon>Unionoidea</taxon>
        <taxon>Unionidae</taxon>
        <taxon>Unioninae</taxon>
        <taxon>Sinanodonta</taxon>
    </lineage>
</organism>
<proteinExistence type="inferred from homology"/>
<dbReference type="InterPro" id="IPR001772">
    <property type="entry name" value="KA1_dom"/>
</dbReference>
<evidence type="ECO:0000256" key="16">
    <source>
        <dbReference type="ARBA" id="ARBA00047899"/>
    </source>
</evidence>
<keyword evidence="15" id="KW-0966">Cell projection</keyword>
<dbReference type="SUPFAM" id="SSF103243">
    <property type="entry name" value="KA1-like"/>
    <property type="match status" value="1"/>
</dbReference>
<dbReference type="CDD" id="cd12196">
    <property type="entry name" value="MARK1-3_C"/>
    <property type="match status" value="1"/>
</dbReference>
<evidence type="ECO:0000256" key="18">
    <source>
        <dbReference type="ARBA" id="ARBA00054424"/>
    </source>
</evidence>
<dbReference type="PROSITE" id="PS50030">
    <property type="entry name" value="UBA"/>
    <property type="match status" value="1"/>
</dbReference>
<dbReference type="InterPro" id="IPR011009">
    <property type="entry name" value="Kinase-like_dom_sf"/>
</dbReference>
<dbReference type="InterPro" id="IPR000719">
    <property type="entry name" value="Prot_kinase_dom"/>
</dbReference>
<keyword evidence="11 21" id="KW-0547">Nucleotide-binding</keyword>
<dbReference type="EMBL" id="JBJQND010000006">
    <property type="protein sequence ID" value="KAL3873883.1"/>
    <property type="molecule type" value="Genomic_DNA"/>
</dbReference>
<dbReference type="PROSITE" id="PS50011">
    <property type="entry name" value="PROTEIN_KINASE_DOM"/>
    <property type="match status" value="1"/>
</dbReference>
<dbReference type="Gene3D" id="3.30.310.80">
    <property type="entry name" value="Kinase associated domain 1, KA1"/>
    <property type="match status" value="1"/>
</dbReference>